<evidence type="ECO:0000313" key="2">
    <source>
        <dbReference type="EMBL" id="GBL75917.1"/>
    </source>
</evidence>
<dbReference type="EMBL" id="BGPR01231161">
    <property type="protein sequence ID" value="GBL75917.1"/>
    <property type="molecule type" value="Genomic_DNA"/>
</dbReference>
<feature type="region of interest" description="Disordered" evidence="1">
    <location>
        <begin position="1"/>
        <end position="52"/>
    </location>
</feature>
<protein>
    <submittedName>
        <fullName evidence="2">Uncharacterized protein</fullName>
    </submittedName>
</protein>
<reference evidence="2 3" key="1">
    <citation type="journal article" date="2019" name="Sci. Rep.">
        <title>Orb-weaving spider Araneus ventricosus genome elucidates the spidroin gene catalogue.</title>
        <authorList>
            <person name="Kono N."/>
            <person name="Nakamura H."/>
            <person name="Ohtoshi R."/>
            <person name="Moran D.A.P."/>
            <person name="Shinohara A."/>
            <person name="Yoshida Y."/>
            <person name="Fujiwara M."/>
            <person name="Mori M."/>
            <person name="Tomita M."/>
            <person name="Arakawa K."/>
        </authorList>
    </citation>
    <scope>NUCLEOTIDE SEQUENCE [LARGE SCALE GENOMIC DNA]</scope>
</reference>
<organism evidence="2 3">
    <name type="scientific">Araneus ventricosus</name>
    <name type="common">Orbweaver spider</name>
    <name type="synonym">Epeira ventricosa</name>
    <dbReference type="NCBI Taxonomy" id="182803"/>
    <lineage>
        <taxon>Eukaryota</taxon>
        <taxon>Metazoa</taxon>
        <taxon>Ecdysozoa</taxon>
        <taxon>Arthropoda</taxon>
        <taxon>Chelicerata</taxon>
        <taxon>Arachnida</taxon>
        <taxon>Araneae</taxon>
        <taxon>Araneomorphae</taxon>
        <taxon>Entelegynae</taxon>
        <taxon>Araneoidea</taxon>
        <taxon>Araneidae</taxon>
        <taxon>Araneus</taxon>
    </lineage>
</organism>
<accession>A0A4Y2A8M7</accession>
<dbReference type="AlphaFoldDB" id="A0A4Y2A8M7"/>
<evidence type="ECO:0000256" key="1">
    <source>
        <dbReference type="SAM" id="MobiDB-lite"/>
    </source>
</evidence>
<comment type="caution">
    <text evidence="2">The sequence shown here is derived from an EMBL/GenBank/DDBJ whole genome shotgun (WGS) entry which is preliminary data.</text>
</comment>
<proteinExistence type="predicted"/>
<sequence>MTRTAFRGQETRGDILTPPKRHTCKLVDGAQGGLNRGERERRKAQKKKKRKERQNLYLLFMEKGESRTGLQMEESAATCWRALEVILQPKERRENDGERTSYTQKGIRLWHVQFPKKK</sequence>
<keyword evidence="3" id="KW-1185">Reference proteome</keyword>
<evidence type="ECO:0000313" key="3">
    <source>
        <dbReference type="Proteomes" id="UP000499080"/>
    </source>
</evidence>
<feature type="compositionally biased region" description="Basic residues" evidence="1">
    <location>
        <begin position="42"/>
        <end position="52"/>
    </location>
</feature>
<name>A0A4Y2A8M7_ARAVE</name>
<gene>
    <name evidence="2" type="ORF">AVEN_125930_1</name>
</gene>
<dbReference type="Proteomes" id="UP000499080">
    <property type="component" value="Unassembled WGS sequence"/>
</dbReference>